<evidence type="ECO:0000313" key="3">
    <source>
        <dbReference type="EMBL" id="ETO26156.1"/>
    </source>
</evidence>
<reference evidence="3 4" key="1">
    <citation type="journal article" date="2013" name="Curr. Biol.">
        <title>The Genome of the Foraminiferan Reticulomyxa filosa.</title>
        <authorList>
            <person name="Glockner G."/>
            <person name="Hulsmann N."/>
            <person name="Schleicher M."/>
            <person name="Noegel A.A."/>
            <person name="Eichinger L."/>
            <person name="Gallinger C."/>
            <person name="Pawlowski J."/>
            <person name="Sierra R."/>
            <person name="Euteneuer U."/>
            <person name="Pillet L."/>
            <person name="Moustafa A."/>
            <person name="Platzer M."/>
            <person name="Groth M."/>
            <person name="Szafranski K."/>
            <person name="Schliwa M."/>
        </authorList>
    </citation>
    <scope>NUCLEOTIDE SEQUENCE [LARGE SCALE GENOMIC DNA]</scope>
</reference>
<evidence type="ECO:0000313" key="4">
    <source>
        <dbReference type="Proteomes" id="UP000023152"/>
    </source>
</evidence>
<dbReference type="OMA" id="TALMNTH"/>
<dbReference type="PANTHER" id="PTHR45876">
    <property type="entry name" value="FI04035P"/>
    <property type="match status" value="1"/>
</dbReference>
<feature type="domain" description="Rho-GAP" evidence="2">
    <location>
        <begin position="1"/>
        <end position="187"/>
    </location>
</feature>
<comment type="caution">
    <text evidence="3">The sequence shown here is derived from an EMBL/GenBank/DDBJ whole genome shotgun (WGS) entry which is preliminary data.</text>
</comment>
<keyword evidence="1" id="KW-0472">Membrane</keyword>
<organism evidence="3 4">
    <name type="scientific">Reticulomyxa filosa</name>
    <dbReference type="NCBI Taxonomy" id="46433"/>
    <lineage>
        <taxon>Eukaryota</taxon>
        <taxon>Sar</taxon>
        <taxon>Rhizaria</taxon>
        <taxon>Retaria</taxon>
        <taxon>Foraminifera</taxon>
        <taxon>Monothalamids</taxon>
        <taxon>Reticulomyxidae</taxon>
        <taxon>Reticulomyxa</taxon>
    </lineage>
</organism>
<dbReference type="PANTHER" id="PTHR45876:SF8">
    <property type="entry name" value="FI04035P"/>
    <property type="match status" value="1"/>
</dbReference>
<dbReference type="PROSITE" id="PS50238">
    <property type="entry name" value="RHOGAP"/>
    <property type="match status" value="1"/>
</dbReference>
<feature type="transmembrane region" description="Helical" evidence="1">
    <location>
        <begin position="178"/>
        <end position="198"/>
    </location>
</feature>
<keyword evidence="1" id="KW-1133">Transmembrane helix</keyword>
<keyword evidence="1" id="KW-0812">Transmembrane</keyword>
<dbReference type="AlphaFoldDB" id="X6NJI4"/>
<dbReference type="SUPFAM" id="SSF48350">
    <property type="entry name" value="GTPase activation domain, GAP"/>
    <property type="match status" value="1"/>
</dbReference>
<accession>X6NJI4</accession>
<sequence>MAVTKEMDANATIPYIVPLLCEKVKEFNGFHTEGIFRKSASSADLRKLRNKLRMKNFTFEEQNVHIFANCLKTWLRSLEDPLIPELYYDFCVEMAKQGKLDKGQFEVFFSQLPAVNRETLKYLVHFLRELIQPQYVKTTLMTLDNLAIVFGPTLLRSEILDPNTALMNTHSEKKFICFIFFLFYYLLVLSYKTITHFLPKVINTKKKRARTLFYEITERKIKTRQKCFDQKKLCDGIAGSQT</sequence>
<keyword evidence="4" id="KW-1185">Reference proteome</keyword>
<dbReference type="GO" id="GO:0007165">
    <property type="term" value="P:signal transduction"/>
    <property type="evidence" value="ECO:0007669"/>
    <property type="project" value="InterPro"/>
</dbReference>
<protein>
    <submittedName>
        <fullName evidence="3">RhoGAP domain-containing protein</fullName>
    </submittedName>
</protein>
<gene>
    <name evidence="3" type="ORF">RFI_10979</name>
</gene>
<dbReference type="Pfam" id="PF00620">
    <property type="entry name" value="RhoGAP"/>
    <property type="match status" value="1"/>
</dbReference>
<dbReference type="GO" id="GO:0005737">
    <property type="term" value="C:cytoplasm"/>
    <property type="evidence" value="ECO:0007669"/>
    <property type="project" value="TreeGrafter"/>
</dbReference>
<dbReference type="InterPro" id="IPR008936">
    <property type="entry name" value="Rho_GTPase_activation_prot"/>
</dbReference>
<dbReference type="SMART" id="SM00324">
    <property type="entry name" value="RhoGAP"/>
    <property type="match status" value="1"/>
</dbReference>
<dbReference type="EMBL" id="ASPP01008047">
    <property type="protein sequence ID" value="ETO26156.1"/>
    <property type="molecule type" value="Genomic_DNA"/>
</dbReference>
<evidence type="ECO:0000256" key="1">
    <source>
        <dbReference type="SAM" id="Phobius"/>
    </source>
</evidence>
<dbReference type="InterPro" id="IPR000198">
    <property type="entry name" value="RhoGAP_dom"/>
</dbReference>
<dbReference type="GO" id="GO:0005096">
    <property type="term" value="F:GTPase activator activity"/>
    <property type="evidence" value="ECO:0007669"/>
    <property type="project" value="TreeGrafter"/>
</dbReference>
<dbReference type="Gene3D" id="1.10.555.10">
    <property type="entry name" value="Rho GTPase activation protein"/>
    <property type="match status" value="1"/>
</dbReference>
<evidence type="ECO:0000259" key="2">
    <source>
        <dbReference type="PROSITE" id="PS50238"/>
    </source>
</evidence>
<name>X6NJI4_RETFI</name>
<proteinExistence type="predicted"/>
<dbReference type="OrthoDB" id="79452at2759"/>
<dbReference type="Proteomes" id="UP000023152">
    <property type="component" value="Unassembled WGS sequence"/>
</dbReference>